<feature type="chain" id="PRO_5009938557" description="Tetratricopeptide repeat-containing protein" evidence="2">
    <location>
        <begin position="24"/>
        <end position="727"/>
    </location>
</feature>
<protein>
    <recommendedName>
        <fullName evidence="5">Tetratricopeptide repeat-containing protein</fullName>
    </recommendedName>
</protein>
<sequence length="727" mass="81140">MCSSRTLLALAIASLLPLGTALACGPEFPYRLLSDRAGALGELPEGNFGFEVTRIGQPVAGLAQAGKATLEPYWDEDNQRYLDARIGVEKEQLSAEEHALVSHLRGLVDARQAEAESAALPAELRLYTAGAVAFAQSDMGLAAEYFRRVLALPATERARRSTWAAYSLGRALAVLAVSAPEQALSEDAALQRQHELRRQARAAFQQARELSIAGLDDPLDLGVASLGEEARLALDEGDWNSAITLYASQANQASPTGYSSLRQLTWTLARMDDELLRPLLEGPAVQQLLVAQLFSRLDVHDKDSPRLLDMLRQAPVQPEIADRLAALSYQRGDYVSTRTFLERAGDSGLAWWLRAKLALQAGDKAAAASAYARAAKAFPAEEDWGMRRTENWDYETLKPRCRIEGEMAILALERGDYREAFDQLYRSGDIYWQDAAEVAERVLSLDELKRYVDAEVPAPPPLKPGETQYLWERPPATRLRELLGRRLLREGRYADAVPYFISAELQQAAREYGAAREQADNAWTAIGRAEGYYQAARLARTQGMELLGYELGPDQAWNGGNYGGEFDKPVQAAGLLTAEEARLQNASAAQPNRRYHYRWVAADLANRAADLLPPRSQAFAAVLCKASGWINYRDLDGARRYYQRYVKQGPYVEWAGNFGFDCQEPDFERARELAWEQREQAVRQALRPFKYVLPLVLLALIASGIYWQRRRRTLAIVDKTAEETRHE</sequence>
<dbReference type="PROSITE" id="PS51257">
    <property type="entry name" value="PROKAR_LIPOPROTEIN"/>
    <property type="match status" value="1"/>
</dbReference>
<organism evidence="3 4">
    <name type="scientific">Aquipseudomonas alcaligenes</name>
    <name type="common">Pseudomonas alcaligenes</name>
    <dbReference type="NCBI Taxonomy" id="43263"/>
    <lineage>
        <taxon>Bacteria</taxon>
        <taxon>Pseudomonadati</taxon>
        <taxon>Pseudomonadota</taxon>
        <taxon>Gammaproteobacteria</taxon>
        <taxon>Pseudomonadales</taxon>
        <taxon>Pseudomonadaceae</taxon>
        <taxon>Aquipseudomonas</taxon>
    </lineage>
</organism>
<dbReference type="EMBL" id="FTMP01000005">
    <property type="protein sequence ID" value="SIQ56593.1"/>
    <property type="molecule type" value="Genomic_DNA"/>
</dbReference>
<reference evidence="3 4" key="1">
    <citation type="submission" date="2017-01" db="EMBL/GenBank/DDBJ databases">
        <authorList>
            <person name="Mah S.A."/>
            <person name="Swanson W.J."/>
            <person name="Moy G.W."/>
            <person name="Vacquier V.D."/>
        </authorList>
    </citation>
    <scope>NUCLEOTIDE SEQUENCE [LARGE SCALE GENOMIC DNA]</scope>
    <source>
        <strain evidence="3 4">RU36E</strain>
    </source>
</reference>
<dbReference type="Proteomes" id="UP000185841">
    <property type="component" value="Unassembled WGS sequence"/>
</dbReference>
<keyword evidence="1" id="KW-1133">Transmembrane helix</keyword>
<dbReference type="RefSeq" id="WP_076426873.1">
    <property type="nucleotide sequence ID" value="NZ_FTMP01000005.1"/>
</dbReference>
<keyword evidence="1" id="KW-0472">Membrane</keyword>
<feature type="transmembrane region" description="Helical" evidence="1">
    <location>
        <begin position="688"/>
        <end position="707"/>
    </location>
</feature>
<keyword evidence="2" id="KW-0732">Signal</keyword>
<evidence type="ECO:0000256" key="1">
    <source>
        <dbReference type="SAM" id="Phobius"/>
    </source>
</evidence>
<name>A0A1N6TTE8_AQUAC</name>
<evidence type="ECO:0008006" key="5">
    <source>
        <dbReference type="Google" id="ProtNLM"/>
    </source>
</evidence>
<accession>A0A1N6TTE8</accession>
<evidence type="ECO:0000256" key="2">
    <source>
        <dbReference type="SAM" id="SignalP"/>
    </source>
</evidence>
<proteinExistence type="predicted"/>
<evidence type="ECO:0000313" key="3">
    <source>
        <dbReference type="EMBL" id="SIQ56593.1"/>
    </source>
</evidence>
<gene>
    <name evidence="3" type="ORF">SAMN05878282_105192</name>
</gene>
<feature type="signal peptide" evidence="2">
    <location>
        <begin position="1"/>
        <end position="23"/>
    </location>
</feature>
<keyword evidence="1" id="KW-0812">Transmembrane</keyword>
<evidence type="ECO:0000313" key="4">
    <source>
        <dbReference type="Proteomes" id="UP000185841"/>
    </source>
</evidence>
<dbReference type="AlphaFoldDB" id="A0A1N6TTE8"/>